<name>A0AA92X8V6_9GAMM</name>
<dbReference type="Proteomes" id="UP000284338">
    <property type="component" value="Unassembled WGS sequence"/>
</dbReference>
<proteinExistence type="predicted"/>
<keyword evidence="2" id="KW-1185">Reference proteome</keyword>
<evidence type="ECO:0000313" key="2">
    <source>
        <dbReference type="Proteomes" id="UP000284338"/>
    </source>
</evidence>
<sequence>MSVSVMSVHVYTRRSKLRANCEWRWELFFNLLIIINNQAFCLQDEGGVEAVVGGMHQNGAQKLRNGSNLGRYAPLQN</sequence>
<protein>
    <submittedName>
        <fullName evidence="1">Uncharacterized protein</fullName>
    </submittedName>
</protein>
<organism evidence="1 2">
    <name type="scientific">Serratia inhibens</name>
    <dbReference type="NCBI Taxonomy" id="2338073"/>
    <lineage>
        <taxon>Bacteria</taxon>
        <taxon>Pseudomonadati</taxon>
        <taxon>Pseudomonadota</taxon>
        <taxon>Gammaproteobacteria</taxon>
        <taxon>Enterobacterales</taxon>
        <taxon>Yersiniaceae</taxon>
        <taxon>Serratia</taxon>
    </lineage>
</organism>
<dbReference type="EMBL" id="QYYG01000001">
    <property type="protein sequence ID" value="RJF57925.1"/>
    <property type="molecule type" value="Genomic_DNA"/>
</dbReference>
<reference evidence="1 2" key="1">
    <citation type="submission" date="2018-09" db="EMBL/GenBank/DDBJ databases">
        <title>Draft genome of a novel serratia sp. strain with antifungal activity.</title>
        <authorList>
            <person name="Dichmann S.I."/>
            <person name="Park B.P."/>
            <person name="Pathiraja D."/>
            <person name="Choi I.-G."/>
            <person name="Stougaard P."/>
            <person name="Hennessy R.C."/>
        </authorList>
    </citation>
    <scope>NUCLEOTIDE SEQUENCE [LARGE SCALE GENOMIC DNA]</scope>
    <source>
        <strain evidence="1 2">S40</strain>
    </source>
</reference>
<accession>A0AA92X8V6</accession>
<gene>
    <name evidence="1" type="ORF">D4100_03900</name>
</gene>
<comment type="caution">
    <text evidence="1">The sequence shown here is derived from an EMBL/GenBank/DDBJ whole genome shotgun (WGS) entry which is preliminary data.</text>
</comment>
<dbReference type="AlphaFoldDB" id="A0AA92X8V6"/>
<evidence type="ECO:0000313" key="1">
    <source>
        <dbReference type="EMBL" id="RJF57925.1"/>
    </source>
</evidence>